<reference evidence="9 10" key="1">
    <citation type="submission" date="2022-11" db="EMBL/GenBank/DDBJ databases">
        <title>Desulfobotulus tamanensis H1 sp. nov. - anaerobic, alkaliphilic, sulphate reducing bacterium isolated from terrestrial mud volcano.</title>
        <authorList>
            <person name="Frolova A."/>
            <person name="Merkel A.Y."/>
            <person name="Slobodkin A.I."/>
        </authorList>
    </citation>
    <scope>NUCLEOTIDE SEQUENCE [LARGE SCALE GENOMIC DNA]</scope>
    <source>
        <strain evidence="9 10">H1</strain>
    </source>
</reference>
<keyword evidence="6" id="KW-0472">Membrane</keyword>
<dbReference type="RefSeq" id="WP_265425277.1">
    <property type="nucleotide sequence ID" value="NZ_JAPFPW010000011.1"/>
</dbReference>
<protein>
    <submittedName>
        <fullName evidence="9">Outer membrane protein transport protein</fullName>
    </submittedName>
</protein>
<keyword evidence="10" id="KW-1185">Reference proteome</keyword>
<evidence type="ECO:0000256" key="2">
    <source>
        <dbReference type="ARBA" id="ARBA00008163"/>
    </source>
</evidence>
<comment type="caution">
    <text evidence="9">The sequence shown here is derived from an EMBL/GenBank/DDBJ whole genome shotgun (WGS) entry which is preliminary data.</text>
</comment>
<keyword evidence="4" id="KW-0812">Transmembrane</keyword>
<keyword evidence="7" id="KW-0998">Cell outer membrane</keyword>
<feature type="chain" id="PRO_5045840692" evidence="8">
    <location>
        <begin position="25"/>
        <end position="444"/>
    </location>
</feature>
<dbReference type="EMBL" id="JAPFPW010000011">
    <property type="protein sequence ID" value="MCW7754357.1"/>
    <property type="molecule type" value="Genomic_DNA"/>
</dbReference>
<dbReference type="InterPro" id="IPR005017">
    <property type="entry name" value="OMPP1/FadL/TodX"/>
</dbReference>
<evidence type="ECO:0000313" key="10">
    <source>
        <dbReference type="Proteomes" id="UP001209681"/>
    </source>
</evidence>
<gene>
    <name evidence="9" type="ORF">OOT00_10200</name>
</gene>
<evidence type="ECO:0000313" key="9">
    <source>
        <dbReference type="EMBL" id="MCW7754357.1"/>
    </source>
</evidence>
<keyword evidence="5 8" id="KW-0732">Signal</keyword>
<evidence type="ECO:0000256" key="3">
    <source>
        <dbReference type="ARBA" id="ARBA00022452"/>
    </source>
</evidence>
<proteinExistence type="inferred from homology"/>
<evidence type="ECO:0000256" key="1">
    <source>
        <dbReference type="ARBA" id="ARBA00004571"/>
    </source>
</evidence>
<sequence>MSGLFRHMAVSLICILLSVPAAKSGMVDTYGIGARATALGGAFAARADDPFAIYYNPAGITQSDTLTLAAGVHFLMPDIDINRFSISGGAADLPQAAAWPHLQGHTNHQDKTTALTIPAFGATMPVNDSISIGFAAYVPWGLEISWEDAPSNPLAYNATRAYYFREVVTPTIAFALNKNISVGAGISIGKSKVMNQWIQAGTGYSMRASMTDDFNTSLNLGVLYTGEVFSMGLTWRGPTSTDFKGDLLANGWKASGVSLKYDHPEQVQAGIRYRPPGLPGFSIEIDGLWTRWSINETQDAHLTPGLSLPGHSAPVTSLAIARNWKDTHQVRVGLEYQTTEKLALRCGFYTDPSPIPDASMDFIWPDADKETWSAGAGYAFAPGWIMDMAVTWTRIINQRHIRGNSEALNESYDMPDGYGLPHAMASFDADGEVFGFAFTFSRHF</sequence>
<name>A0ABT3NA62_9BACT</name>
<comment type="similarity">
    <text evidence="2">Belongs to the OmpP1/FadL family.</text>
</comment>
<evidence type="ECO:0000256" key="4">
    <source>
        <dbReference type="ARBA" id="ARBA00022692"/>
    </source>
</evidence>
<keyword evidence="3" id="KW-1134">Transmembrane beta strand</keyword>
<dbReference type="PANTHER" id="PTHR35093:SF8">
    <property type="entry name" value="OUTER MEMBRANE PROTEIN NMB0088-RELATED"/>
    <property type="match status" value="1"/>
</dbReference>
<dbReference type="Pfam" id="PF03349">
    <property type="entry name" value="Toluene_X"/>
    <property type="match status" value="1"/>
</dbReference>
<dbReference type="Proteomes" id="UP001209681">
    <property type="component" value="Unassembled WGS sequence"/>
</dbReference>
<dbReference type="PANTHER" id="PTHR35093">
    <property type="entry name" value="OUTER MEMBRANE PROTEIN NMB0088-RELATED"/>
    <property type="match status" value="1"/>
</dbReference>
<feature type="signal peptide" evidence="8">
    <location>
        <begin position="1"/>
        <end position="24"/>
    </location>
</feature>
<evidence type="ECO:0000256" key="6">
    <source>
        <dbReference type="ARBA" id="ARBA00023136"/>
    </source>
</evidence>
<organism evidence="9 10">
    <name type="scientific">Desulfobotulus pelophilus</name>
    <dbReference type="NCBI Taxonomy" id="2823377"/>
    <lineage>
        <taxon>Bacteria</taxon>
        <taxon>Pseudomonadati</taxon>
        <taxon>Thermodesulfobacteriota</taxon>
        <taxon>Desulfobacteria</taxon>
        <taxon>Desulfobacterales</taxon>
        <taxon>Desulfobacteraceae</taxon>
        <taxon>Desulfobotulus</taxon>
    </lineage>
</organism>
<dbReference type="Gene3D" id="2.40.160.60">
    <property type="entry name" value="Outer membrane protein transport protein (OMPP1/FadL/TodX)"/>
    <property type="match status" value="1"/>
</dbReference>
<comment type="subcellular location">
    <subcellularLocation>
        <location evidence="1">Cell outer membrane</location>
        <topology evidence="1">Multi-pass membrane protein</topology>
    </subcellularLocation>
</comment>
<accession>A0ABT3NA62</accession>
<evidence type="ECO:0000256" key="5">
    <source>
        <dbReference type="ARBA" id="ARBA00022729"/>
    </source>
</evidence>
<evidence type="ECO:0000256" key="8">
    <source>
        <dbReference type="SAM" id="SignalP"/>
    </source>
</evidence>
<dbReference type="SUPFAM" id="SSF56935">
    <property type="entry name" value="Porins"/>
    <property type="match status" value="1"/>
</dbReference>
<evidence type="ECO:0000256" key="7">
    <source>
        <dbReference type="ARBA" id="ARBA00023237"/>
    </source>
</evidence>